<dbReference type="Proteomes" id="UP000299102">
    <property type="component" value="Unassembled WGS sequence"/>
</dbReference>
<reference evidence="1 2" key="1">
    <citation type="journal article" date="2019" name="Commun. Biol.">
        <title>The bagworm genome reveals a unique fibroin gene that provides high tensile strength.</title>
        <authorList>
            <person name="Kono N."/>
            <person name="Nakamura H."/>
            <person name="Ohtoshi R."/>
            <person name="Tomita M."/>
            <person name="Numata K."/>
            <person name="Arakawa K."/>
        </authorList>
    </citation>
    <scope>NUCLEOTIDE SEQUENCE [LARGE SCALE GENOMIC DNA]</scope>
</reference>
<dbReference type="AlphaFoldDB" id="A0A4C1ZMF3"/>
<dbReference type="EMBL" id="BGZK01001930">
    <property type="protein sequence ID" value="GBP88403.1"/>
    <property type="molecule type" value="Genomic_DNA"/>
</dbReference>
<proteinExistence type="predicted"/>
<accession>A0A4C1ZMF3</accession>
<gene>
    <name evidence="1" type="ORF">EVAR_71168_1</name>
</gene>
<keyword evidence="2" id="KW-1185">Reference proteome</keyword>
<protein>
    <submittedName>
        <fullName evidence="1">Uncharacterized protein</fullName>
    </submittedName>
</protein>
<evidence type="ECO:0000313" key="1">
    <source>
        <dbReference type="EMBL" id="GBP88403.1"/>
    </source>
</evidence>
<name>A0A4C1ZMF3_EUMVA</name>
<comment type="caution">
    <text evidence="1">The sequence shown here is derived from an EMBL/GenBank/DDBJ whole genome shotgun (WGS) entry which is preliminary data.</text>
</comment>
<evidence type="ECO:0000313" key="2">
    <source>
        <dbReference type="Proteomes" id="UP000299102"/>
    </source>
</evidence>
<sequence length="136" mass="15594">MMKTEGTHRKSLIKQCLLAVFGLNEINMRFTVAVTIISSIVDRFQFFLLERVYSRGGPIVTKSGSDDEISEKSRDARKYYRCKHRIARWTGVKPRRHRIQETLDFGLRRLRLALCASGGDNVRHEAIPSVSHFGDA</sequence>
<organism evidence="1 2">
    <name type="scientific">Eumeta variegata</name>
    <name type="common">Bagworm moth</name>
    <name type="synonym">Eumeta japonica</name>
    <dbReference type="NCBI Taxonomy" id="151549"/>
    <lineage>
        <taxon>Eukaryota</taxon>
        <taxon>Metazoa</taxon>
        <taxon>Ecdysozoa</taxon>
        <taxon>Arthropoda</taxon>
        <taxon>Hexapoda</taxon>
        <taxon>Insecta</taxon>
        <taxon>Pterygota</taxon>
        <taxon>Neoptera</taxon>
        <taxon>Endopterygota</taxon>
        <taxon>Lepidoptera</taxon>
        <taxon>Glossata</taxon>
        <taxon>Ditrysia</taxon>
        <taxon>Tineoidea</taxon>
        <taxon>Psychidae</taxon>
        <taxon>Oiketicinae</taxon>
        <taxon>Eumeta</taxon>
    </lineage>
</organism>